<dbReference type="RefSeq" id="WP_052379345.1">
    <property type="nucleotide sequence ID" value="NZ_BBIO01000008.1"/>
</dbReference>
<keyword evidence="6" id="KW-1185">Reference proteome</keyword>
<name>A0A081BB49_9HYPH</name>
<comment type="similarity">
    <text evidence="2 4">Belongs to the FliE family.</text>
</comment>
<dbReference type="PANTHER" id="PTHR34653:SF1">
    <property type="entry name" value="FLAGELLAR HOOK-BASAL BODY COMPLEX PROTEIN FLIE"/>
    <property type="match status" value="1"/>
</dbReference>
<dbReference type="GO" id="GO:0005198">
    <property type="term" value="F:structural molecule activity"/>
    <property type="evidence" value="ECO:0007669"/>
    <property type="project" value="InterPro"/>
</dbReference>
<dbReference type="Pfam" id="PF02049">
    <property type="entry name" value="FliE"/>
    <property type="match status" value="1"/>
</dbReference>
<dbReference type="EMBL" id="BBIO01000008">
    <property type="protein sequence ID" value="GAK45267.1"/>
    <property type="molecule type" value="Genomic_DNA"/>
</dbReference>
<comment type="caution">
    <text evidence="5">The sequence shown here is derived from an EMBL/GenBank/DDBJ whole genome shotgun (WGS) entry which is preliminary data.</text>
</comment>
<dbReference type="Proteomes" id="UP000028702">
    <property type="component" value="Unassembled WGS sequence"/>
</dbReference>
<proteinExistence type="inferred from homology"/>
<dbReference type="eggNOG" id="COG1677">
    <property type="taxonomic scope" value="Bacteria"/>
</dbReference>
<gene>
    <name evidence="4" type="primary">fliE</name>
    <name evidence="5" type="ORF">M2A_1766</name>
</gene>
<sequence>MAAVGFVGQAAKLYEEAKTFGTGVTNGPAKVMEPSKADAAEFSNFVENMVSQSVGTLRQAESVSAAGISGKASAQQVAEGVMAAELTLQSAVAIRDKLVSAYQEIMRMPV</sequence>
<dbReference type="PANTHER" id="PTHR34653">
    <property type="match status" value="1"/>
</dbReference>
<evidence type="ECO:0000256" key="1">
    <source>
        <dbReference type="ARBA" id="ARBA00004117"/>
    </source>
</evidence>
<dbReference type="InterPro" id="IPR001624">
    <property type="entry name" value="FliE"/>
</dbReference>
<dbReference type="HAMAP" id="MF_00724">
    <property type="entry name" value="FliE"/>
    <property type="match status" value="1"/>
</dbReference>
<evidence type="ECO:0000256" key="4">
    <source>
        <dbReference type="HAMAP-Rule" id="MF_00724"/>
    </source>
</evidence>
<dbReference type="GO" id="GO:0071973">
    <property type="term" value="P:bacterial-type flagellum-dependent cell motility"/>
    <property type="evidence" value="ECO:0007669"/>
    <property type="project" value="InterPro"/>
</dbReference>
<accession>A0A081BB49</accession>
<organism evidence="5 6">
    <name type="scientific">Tepidicaulis marinus</name>
    <dbReference type="NCBI Taxonomy" id="1333998"/>
    <lineage>
        <taxon>Bacteria</taxon>
        <taxon>Pseudomonadati</taxon>
        <taxon>Pseudomonadota</taxon>
        <taxon>Alphaproteobacteria</taxon>
        <taxon>Hyphomicrobiales</taxon>
        <taxon>Parvibaculaceae</taxon>
        <taxon>Tepidicaulis</taxon>
    </lineage>
</organism>
<dbReference type="AlphaFoldDB" id="A0A081BB49"/>
<protein>
    <recommendedName>
        <fullName evidence="4">Flagellar hook-basal body complex protein FliE</fullName>
    </recommendedName>
</protein>
<evidence type="ECO:0000313" key="6">
    <source>
        <dbReference type="Proteomes" id="UP000028702"/>
    </source>
</evidence>
<reference evidence="5 6" key="1">
    <citation type="submission" date="2014-07" db="EMBL/GenBank/DDBJ databases">
        <title>Tepidicaulis marinum gen. nov., sp. nov., a novel marine bacterium denitrifying nitrate to nitrous oxide strictly under microaerobic conditions.</title>
        <authorList>
            <person name="Takeuchi M."/>
            <person name="Yamagishi T."/>
            <person name="Kamagata Y."/>
            <person name="Oshima K."/>
            <person name="Hattori M."/>
            <person name="Katayama T."/>
            <person name="Hanada S."/>
            <person name="Tamaki H."/>
            <person name="Marumo K."/>
            <person name="Maeda H."/>
            <person name="Nedachi M."/>
            <person name="Iwasaki W."/>
            <person name="Suwa Y."/>
            <person name="Sakata S."/>
        </authorList>
    </citation>
    <scope>NUCLEOTIDE SEQUENCE [LARGE SCALE GENOMIC DNA]</scope>
    <source>
        <strain evidence="5 6">MA2</strain>
    </source>
</reference>
<comment type="subcellular location">
    <subcellularLocation>
        <location evidence="1 4">Bacterial flagellum basal body</location>
    </subcellularLocation>
</comment>
<dbReference type="GO" id="GO:0009425">
    <property type="term" value="C:bacterial-type flagellum basal body"/>
    <property type="evidence" value="ECO:0007669"/>
    <property type="project" value="UniProtKB-SubCell"/>
</dbReference>
<evidence type="ECO:0000313" key="5">
    <source>
        <dbReference type="EMBL" id="GAK45267.1"/>
    </source>
</evidence>
<evidence type="ECO:0000256" key="2">
    <source>
        <dbReference type="ARBA" id="ARBA00009272"/>
    </source>
</evidence>
<dbReference type="GO" id="GO:0003774">
    <property type="term" value="F:cytoskeletal motor activity"/>
    <property type="evidence" value="ECO:0007669"/>
    <property type="project" value="InterPro"/>
</dbReference>
<evidence type="ECO:0000256" key="3">
    <source>
        <dbReference type="ARBA" id="ARBA00023143"/>
    </source>
</evidence>
<dbReference type="STRING" id="1333998.M2A_1766"/>
<keyword evidence="3 4" id="KW-0975">Bacterial flagellum</keyword>